<evidence type="ECO:0000313" key="4">
    <source>
        <dbReference type="Proteomes" id="UP000325081"/>
    </source>
</evidence>
<evidence type="ECO:0000313" key="3">
    <source>
        <dbReference type="EMBL" id="GER42311.1"/>
    </source>
</evidence>
<comment type="similarity">
    <text evidence="1">Belongs to the ARG7 family.</text>
</comment>
<comment type="caution">
    <text evidence="3">The sequence shown here is derived from an EMBL/GenBank/DDBJ whole genome shotgun (WGS) entry which is preliminary data.</text>
</comment>
<dbReference type="PANTHER" id="PTHR31929">
    <property type="entry name" value="SAUR-LIKE AUXIN-RESPONSIVE PROTEIN FAMILY-RELATED"/>
    <property type="match status" value="1"/>
</dbReference>
<dbReference type="Proteomes" id="UP000325081">
    <property type="component" value="Unassembled WGS sequence"/>
</dbReference>
<dbReference type="AlphaFoldDB" id="A0A5A7QEE2"/>
<sequence>MSPFILESPSPLCKTSQFSQKKRERERDKNQMGLRFHTILHHAKHIVVRHHQHSSSSTAVVATKGDNYVPKGHLAVYVGENMRKNQRFIVPISYLSHPLFQDLLKRSEEEYGFYHPMGGITIPCTENAFKNKPTGLPKGHLAVYVGKFQRKRYVVPISYLNHPSFQDLLHQVEEEFGFNHPMEDLQYPAVRKHLLNSLPDCSCHDMQQE</sequence>
<reference evidence="4" key="1">
    <citation type="journal article" date="2019" name="Curr. Biol.">
        <title>Genome Sequence of Striga asiatica Provides Insight into the Evolution of Plant Parasitism.</title>
        <authorList>
            <person name="Yoshida S."/>
            <person name="Kim S."/>
            <person name="Wafula E.K."/>
            <person name="Tanskanen J."/>
            <person name="Kim Y.M."/>
            <person name="Honaas L."/>
            <person name="Yang Z."/>
            <person name="Spallek T."/>
            <person name="Conn C.E."/>
            <person name="Ichihashi Y."/>
            <person name="Cheong K."/>
            <person name="Cui S."/>
            <person name="Der J.P."/>
            <person name="Gundlach H."/>
            <person name="Jiao Y."/>
            <person name="Hori C."/>
            <person name="Ishida J.K."/>
            <person name="Kasahara H."/>
            <person name="Kiba T."/>
            <person name="Kim M.S."/>
            <person name="Koo N."/>
            <person name="Laohavisit A."/>
            <person name="Lee Y.H."/>
            <person name="Lumba S."/>
            <person name="McCourt P."/>
            <person name="Mortimer J.C."/>
            <person name="Mutuku J.M."/>
            <person name="Nomura T."/>
            <person name="Sasaki-Sekimoto Y."/>
            <person name="Seto Y."/>
            <person name="Wang Y."/>
            <person name="Wakatake T."/>
            <person name="Sakakibara H."/>
            <person name="Demura T."/>
            <person name="Yamaguchi S."/>
            <person name="Yoneyama K."/>
            <person name="Manabe R.I."/>
            <person name="Nelson D.C."/>
            <person name="Schulman A.H."/>
            <person name="Timko M.P."/>
            <person name="dePamphilis C.W."/>
            <person name="Choi D."/>
            <person name="Shirasu K."/>
        </authorList>
    </citation>
    <scope>NUCLEOTIDE SEQUENCE [LARGE SCALE GENOMIC DNA]</scope>
    <source>
        <strain evidence="4">cv. UVA1</strain>
    </source>
</reference>
<feature type="region of interest" description="Disordered" evidence="2">
    <location>
        <begin position="1"/>
        <end position="29"/>
    </location>
</feature>
<dbReference type="Pfam" id="PF02519">
    <property type="entry name" value="Auxin_inducible"/>
    <property type="match status" value="2"/>
</dbReference>
<proteinExistence type="inferred from homology"/>
<dbReference type="OrthoDB" id="625231at2759"/>
<organism evidence="3 4">
    <name type="scientific">Striga asiatica</name>
    <name type="common">Asiatic witchweed</name>
    <name type="synonym">Buchnera asiatica</name>
    <dbReference type="NCBI Taxonomy" id="4170"/>
    <lineage>
        <taxon>Eukaryota</taxon>
        <taxon>Viridiplantae</taxon>
        <taxon>Streptophyta</taxon>
        <taxon>Embryophyta</taxon>
        <taxon>Tracheophyta</taxon>
        <taxon>Spermatophyta</taxon>
        <taxon>Magnoliopsida</taxon>
        <taxon>eudicotyledons</taxon>
        <taxon>Gunneridae</taxon>
        <taxon>Pentapetalae</taxon>
        <taxon>asterids</taxon>
        <taxon>lamiids</taxon>
        <taxon>Lamiales</taxon>
        <taxon>Orobanchaceae</taxon>
        <taxon>Buchnereae</taxon>
        <taxon>Striga</taxon>
    </lineage>
</organism>
<evidence type="ECO:0000256" key="1">
    <source>
        <dbReference type="ARBA" id="ARBA00006974"/>
    </source>
</evidence>
<dbReference type="InterPro" id="IPR003676">
    <property type="entry name" value="SAUR_fam"/>
</dbReference>
<dbReference type="EMBL" id="BKCP01006294">
    <property type="protein sequence ID" value="GER42311.1"/>
    <property type="molecule type" value="Genomic_DNA"/>
</dbReference>
<dbReference type="GO" id="GO:0009733">
    <property type="term" value="P:response to auxin"/>
    <property type="evidence" value="ECO:0007669"/>
    <property type="project" value="InterPro"/>
</dbReference>
<accession>A0A5A7QEE2</accession>
<name>A0A5A7QEE2_STRAF</name>
<keyword evidence="4" id="KW-1185">Reference proteome</keyword>
<evidence type="ECO:0000256" key="2">
    <source>
        <dbReference type="SAM" id="MobiDB-lite"/>
    </source>
</evidence>
<protein>
    <submittedName>
        <fullName evidence="3">SAUR-like auxin-responsive protein family</fullName>
    </submittedName>
</protein>
<gene>
    <name evidence="3" type="ORF">STAS_19094</name>
</gene>